<reference evidence="2 3" key="1">
    <citation type="submission" date="2024-02" db="EMBL/GenBank/DDBJ databases">
        <title>Discinaceae phylogenomics.</title>
        <authorList>
            <person name="Dirks A.C."/>
            <person name="James T.Y."/>
        </authorList>
    </citation>
    <scope>NUCLEOTIDE SEQUENCE [LARGE SCALE GENOMIC DNA]</scope>
    <source>
        <strain evidence="2 3">ACD0624</strain>
    </source>
</reference>
<dbReference type="EMBL" id="JBBBZM010000026">
    <property type="protein sequence ID" value="KAL0638115.1"/>
    <property type="molecule type" value="Genomic_DNA"/>
</dbReference>
<gene>
    <name evidence="2" type="ORF">Q9L58_002896</name>
</gene>
<evidence type="ECO:0000256" key="1">
    <source>
        <dbReference type="SAM" id="MobiDB-lite"/>
    </source>
</evidence>
<keyword evidence="3" id="KW-1185">Reference proteome</keyword>
<evidence type="ECO:0000313" key="3">
    <source>
        <dbReference type="Proteomes" id="UP001447188"/>
    </source>
</evidence>
<accession>A0ABR3GQC9</accession>
<name>A0ABR3GQC9_9PEZI</name>
<dbReference type="Pfam" id="PF07956">
    <property type="entry name" value="DUF1690"/>
    <property type="match status" value="1"/>
</dbReference>
<protein>
    <submittedName>
        <fullName evidence="2">Uncharacterized protein</fullName>
    </submittedName>
</protein>
<sequence length="168" mass="19268">MGSGSSKPTEHVFYGETPVRFSNDLVESLQSSSESDSTREKALELHIQSRVESELQRLQSRESQILNDLEAKLSAEDKEHGGAEKNPGREKVQKEIDVLRRRLDAMPKLMGLDKDVENARESVVKCLRLNDRTPLDCYKEVDNFKAQTRRLERQFVVRTVGRDFPRGH</sequence>
<proteinExistence type="predicted"/>
<evidence type="ECO:0000313" key="2">
    <source>
        <dbReference type="EMBL" id="KAL0638115.1"/>
    </source>
</evidence>
<dbReference type="InterPro" id="IPR012471">
    <property type="entry name" value="DUF1690"/>
</dbReference>
<organism evidence="2 3">
    <name type="scientific">Discina gigas</name>
    <dbReference type="NCBI Taxonomy" id="1032678"/>
    <lineage>
        <taxon>Eukaryota</taxon>
        <taxon>Fungi</taxon>
        <taxon>Dikarya</taxon>
        <taxon>Ascomycota</taxon>
        <taxon>Pezizomycotina</taxon>
        <taxon>Pezizomycetes</taxon>
        <taxon>Pezizales</taxon>
        <taxon>Discinaceae</taxon>
        <taxon>Discina</taxon>
    </lineage>
</organism>
<comment type="caution">
    <text evidence="2">The sequence shown here is derived from an EMBL/GenBank/DDBJ whole genome shotgun (WGS) entry which is preliminary data.</text>
</comment>
<dbReference type="Proteomes" id="UP001447188">
    <property type="component" value="Unassembled WGS sequence"/>
</dbReference>
<feature type="region of interest" description="Disordered" evidence="1">
    <location>
        <begin position="69"/>
        <end position="93"/>
    </location>
</feature>